<evidence type="ECO:0000313" key="8">
    <source>
        <dbReference type="EMBL" id="GID13987.1"/>
    </source>
</evidence>
<dbReference type="AlphaFoldDB" id="A0A8J3NEF8"/>
<reference evidence="8" key="1">
    <citation type="submission" date="2021-01" db="EMBL/GenBank/DDBJ databases">
        <title>Whole genome shotgun sequence of Actinocatenispora rupis NBRC 107355.</title>
        <authorList>
            <person name="Komaki H."/>
            <person name="Tamura T."/>
        </authorList>
    </citation>
    <scope>NUCLEOTIDE SEQUENCE</scope>
    <source>
        <strain evidence="8">NBRC 107355</strain>
    </source>
</reference>
<dbReference type="PANTHER" id="PTHR43133:SF50">
    <property type="entry name" value="ECF RNA POLYMERASE SIGMA FACTOR SIGM"/>
    <property type="match status" value="1"/>
</dbReference>
<evidence type="ECO:0000259" key="7">
    <source>
        <dbReference type="Pfam" id="PF08281"/>
    </source>
</evidence>
<dbReference type="GO" id="GO:0006352">
    <property type="term" value="P:DNA-templated transcription initiation"/>
    <property type="evidence" value="ECO:0007669"/>
    <property type="project" value="InterPro"/>
</dbReference>
<dbReference type="SUPFAM" id="SSF88659">
    <property type="entry name" value="Sigma3 and sigma4 domains of RNA polymerase sigma factors"/>
    <property type="match status" value="1"/>
</dbReference>
<dbReference type="Gene3D" id="1.10.10.10">
    <property type="entry name" value="Winged helix-like DNA-binding domain superfamily/Winged helix DNA-binding domain"/>
    <property type="match status" value="1"/>
</dbReference>
<dbReference type="PANTHER" id="PTHR43133">
    <property type="entry name" value="RNA POLYMERASE ECF-TYPE SIGMA FACTO"/>
    <property type="match status" value="1"/>
</dbReference>
<dbReference type="InterPro" id="IPR036388">
    <property type="entry name" value="WH-like_DNA-bd_sf"/>
</dbReference>
<dbReference type="GO" id="GO:0000428">
    <property type="term" value="C:DNA-directed RNA polymerase complex"/>
    <property type="evidence" value="ECO:0007669"/>
    <property type="project" value="UniProtKB-KW"/>
</dbReference>
<dbReference type="InterPro" id="IPR039425">
    <property type="entry name" value="RNA_pol_sigma-70-like"/>
</dbReference>
<keyword evidence="9" id="KW-1185">Reference proteome</keyword>
<dbReference type="InterPro" id="IPR014284">
    <property type="entry name" value="RNA_pol_sigma-70_dom"/>
</dbReference>
<evidence type="ECO:0000259" key="6">
    <source>
        <dbReference type="Pfam" id="PF04542"/>
    </source>
</evidence>
<dbReference type="SUPFAM" id="SSF88946">
    <property type="entry name" value="Sigma2 domain of RNA polymerase sigma factors"/>
    <property type="match status" value="1"/>
</dbReference>
<keyword evidence="4" id="KW-0238">DNA-binding</keyword>
<dbReference type="InterPro" id="IPR013324">
    <property type="entry name" value="RNA_pol_sigma_r3/r4-like"/>
</dbReference>
<dbReference type="RefSeq" id="WP_203661522.1">
    <property type="nucleotide sequence ID" value="NZ_BAAAZM010000014.1"/>
</dbReference>
<evidence type="ECO:0000256" key="3">
    <source>
        <dbReference type="ARBA" id="ARBA00023082"/>
    </source>
</evidence>
<evidence type="ECO:0000256" key="4">
    <source>
        <dbReference type="ARBA" id="ARBA00023125"/>
    </source>
</evidence>
<dbReference type="CDD" id="cd06171">
    <property type="entry name" value="Sigma70_r4"/>
    <property type="match status" value="1"/>
</dbReference>
<dbReference type="InterPro" id="IPR007627">
    <property type="entry name" value="RNA_pol_sigma70_r2"/>
</dbReference>
<evidence type="ECO:0000256" key="1">
    <source>
        <dbReference type="ARBA" id="ARBA00010641"/>
    </source>
</evidence>
<dbReference type="EMBL" id="BOMB01000028">
    <property type="protein sequence ID" value="GID13987.1"/>
    <property type="molecule type" value="Genomic_DNA"/>
</dbReference>
<organism evidence="8 9">
    <name type="scientific">Actinocatenispora rupis</name>
    <dbReference type="NCBI Taxonomy" id="519421"/>
    <lineage>
        <taxon>Bacteria</taxon>
        <taxon>Bacillati</taxon>
        <taxon>Actinomycetota</taxon>
        <taxon>Actinomycetes</taxon>
        <taxon>Micromonosporales</taxon>
        <taxon>Micromonosporaceae</taxon>
        <taxon>Actinocatenispora</taxon>
    </lineage>
</organism>
<keyword evidence="3" id="KW-0731">Sigma factor</keyword>
<sequence>MAPAVDVEREFAEYFAARGQALRRTAYALCGDWHLAEDLVQSTFVRLYRNWRRIRQPTIDAYARRTLLNLFLSGRRTASREQVVSEVPERAAAAAGSEERIDLARALARLSPRQRAMVVLRYLEDLPVAEVAELVGVAEGTVKSQTARGVAALRTVLRDHALSVR</sequence>
<keyword evidence="2" id="KW-0805">Transcription regulation</keyword>
<evidence type="ECO:0000313" key="9">
    <source>
        <dbReference type="Proteomes" id="UP000612808"/>
    </source>
</evidence>
<dbReference type="Pfam" id="PF08281">
    <property type="entry name" value="Sigma70_r4_2"/>
    <property type="match status" value="1"/>
</dbReference>
<dbReference type="NCBIfam" id="TIGR02983">
    <property type="entry name" value="SigE-fam_strep"/>
    <property type="match status" value="1"/>
</dbReference>
<dbReference type="InterPro" id="IPR014325">
    <property type="entry name" value="RNA_pol_sigma-E_actinobac"/>
</dbReference>
<feature type="domain" description="RNA polymerase sigma factor 70 region 4 type 2" evidence="7">
    <location>
        <begin position="102"/>
        <end position="153"/>
    </location>
</feature>
<proteinExistence type="inferred from homology"/>
<comment type="similarity">
    <text evidence="1">Belongs to the sigma-70 factor family. ECF subfamily.</text>
</comment>
<dbReference type="InterPro" id="IPR013249">
    <property type="entry name" value="RNA_pol_sigma70_r4_t2"/>
</dbReference>
<evidence type="ECO:0000256" key="2">
    <source>
        <dbReference type="ARBA" id="ARBA00023015"/>
    </source>
</evidence>
<dbReference type="Proteomes" id="UP000612808">
    <property type="component" value="Unassembled WGS sequence"/>
</dbReference>
<dbReference type="GO" id="GO:0016987">
    <property type="term" value="F:sigma factor activity"/>
    <property type="evidence" value="ECO:0007669"/>
    <property type="project" value="UniProtKB-KW"/>
</dbReference>
<feature type="domain" description="RNA polymerase sigma-70 region 2" evidence="6">
    <location>
        <begin position="19"/>
        <end position="80"/>
    </location>
</feature>
<protein>
    <submittedName>
        <fullName evidence="8">DNA-directed RNA polymerase sigma-70 factor</fullName>
    </submittedName>
</protein>
<dbReference type="NCBIfam" id="TIGR02937">
    <property type="entry name" value="sigma70-ECF"/>
    <property type="match status" value="1"/>
</dbReference>
<dbReference type="Gene3D" id="1.10.1740.10">
    <property type="match status" value="1"/>
</dbReference>
<accession>A0A8J3NEF8</accession>
<keyword evidence="8" id="KW-0240">DNA-directed RNA polymerase</keyword>
<keyword evidence="5" id="KW-0804">Transcription</keyword>
<gene>
    <name evidence="8" type="primary">rpoE_14</name>
    <name evidence="8" type="ORF">Aru02nite_48760</name>
</gene>
<dbReference type="InterPro" id="IPR013325">
    <property type="entry name" value="RNA_pol_sigma_r2"/>
</dbReference>
<dbReference type="Pfam" id="PF04542">
    <property type="entry name" value="Sigma70_r2"/>
    <property type="match status" value="1"/>
</dbReference>
<name>A0A8J3NEF8_9ACTN</name>
<dbReference type="GO" id="GO:0003677">
    <property type="term" value="F:DNA binding"/>
    <property type="evidence" value="ECO:0007669"/>
    <property type="project" value="UniProtKB-KW"/>
</dbReference>
<evidence type="ECO:0000256" key="5">
    <source>
        <dbReference type="ARBA" id="ARBA00023163"/>
    </source>
</evidence>
<comment type="caution">
    <text evidence="8">The sequence shown here is derived from an EMBL/GenBank/DDBJ whole genome shotgun (WGS) entry which is preliminary data.</text>
</comment>